<sequence length="140" mass="15530">MASLVPHAAPMLLIDRILDADDNNMTAEVTIQPGSLFCDQNHGVPGYVGIEYIAQTVSAYSGWRAQKAKTEDREAKPKIGYLLGTRKMTMTVDAFKPGDRLEILVENIFEDGEMGVFEGTIRCHQRVIVSARVNVYQPDT</sequence>
<dbReference type="Gene3D" id="3.10.129.10">
    <property type="entry name" value="Hotdog Thioesterase"/>
    <property type="match status" value="1"/>
</dbReference>
<dbReference type="STRING" id="1293891.TMES_10625"/>
<keyword evidence="2" id="KW-1185">Reference proteome</keyword>
<dbReference type="Proteomes" id="UP000193391">
    <property type="component" value="Unassembled WGS sequence"/>
</dbReference>
<evidence type="ECO:0008006" key="3">
    <source>
        <dbReference type="Google" id="ProtNLM"/>
    </source>
</evidence>
<evidence type="ECO:0000313" key="1">
    <source>
        <dbReference type="EMBL" id="OSQ38549.1"/>
    </source>
</evidence>
<gene>
    <name evidence="1" type="ORF">TMES_10625</name>
</gene>
<organism evidence="1 2">
    <name type="scientific">Thalassospira mesophila</name>
    <dbReference type="NCBI Taxonomy" id="1293891"/>
    <lineage>
        <taxon>Bacteria</taxon>
        <taxon>Pseudomonadati</taxon>
        <taxon>Pseudomonadota</taxon>
        <taxon>Alphaproteobacteria</taxon>
        <taxon>Rhodospirillales</taxon>
        <taxon>Thalassospiraceae</taxon>
        <taxon>Thalassospira</taxon>
    </lineage>
</organism>
<protein>
    <recommendedName>
        <fullName evidence="3">3-hydroxylacyl-ACP dehydratase</fullName>
    </recommendedName>
</protein>
<evidence type="ECO:0000313" key="2">
    <source>
        <dbReference type="Proteomes" id="UP000193391"/>
    </source>
</evidence>
<dbReference type="InterPro" id="IPR016776">
    <property type="entry name" value="ApeP-like_dehydratase"/>
</dbReference>
<dbReference type="Pfam" id="PF22817">
    <property type="entry name" value="ApeP-like"/>
    <property type="match status" value="1"/>
</dbReference>
<dbReference type="AlphaFoldDB" id="A0A1Y2L275"/>
<name>A0A1Y2L275_9PROT</name>
<dbReference type="InterPro" id="IPR029069">
    <property type="entry name" value="HotDog_dom_sf"/>
</dbReference>
<proteinExistence type="predicted"/>
<dbReference type="PIRSF" id="PIRSF020565">
    <property type="entry name" value="3Ho_Ac_ACP_DH_prd"/>
    <property type="match status" value="1"/>
</dbReference>
<comment type="caution">
    <text evidence="1">The sequence shown here is derived from an EMBL/GenBank/DDBJ whole genome shotgun (WGS) entry which is preliminary data.</text>
</comment>
<dbReference type="EMBL" id="JFKA01000004">
    <property type="protein sequence ID" value="OSQ38549.1"/>
    <property type="molecule type" value="Genomic_DNA"/>
</dbReference>
<reference evidence="1 2" key="1">
    <citation type="submission" date="2014-03" db="EMBL/GenBank/DDBJ databases">
        <title>The draft genome sequence of Thalassospira mesophila JCM 18969.</title>
        <authorList>
            <person name="Lai Q."/>
            <person name="Shao Z."/>
        </authorList>
    </citation>
    <scope>NUCLEOTIDE SEQUENCE [LARGE SCALE GENOMIC DNA]</scope>
    <source>
        <strain evidence="1 2">JCM 18969</strain>
    </source>
</reference>
<dbReference type="SUPFAM" id="SSF54637">
    <property type="entry name" value="Thioesterase/thiol ester dehydrase-isomerase"/>
    <property type="match status" value="1"/>
</dbReference>
<accession>A0A1Y2L275</accession>